<name>A0AAD7ET06_9AGAR</name>
<evidence type="ECO:0000256" key="1">
    <source>
        <dbReference type="SAM" id="MobiDB-lite"/>
    </source>
</evidence>
<sequence length="260" mass="29049">MHLPLNRFQSRSRSPHPVPRMYSRSSARLTRDRFPSLIVRFGFVAHSPDLDQSDAGSEEDRRSGGAYFLHTIPPLSSHPSPRTRLVLLHDLFVHPPIAILTTIHTDGHLASPSRPPRLVVPSSLSRIPSDCAGCSVSAPFCTTYLSTTQIRNSTYHFLYCCSCTPRHSLTSTVQMAIRFPFDALSFVIVFYSHCSALFPIRQAKDRRRLKSIAKHNYSILLPPPIRRSSSSNTLAEIQTMDADPEFPAALLATTPSLRSQ</sequence>
<accession>A0AAD7ET06</accession>
<organism evidence="2 3">
    <name type="scientific">Mycena albidolilacea</name>
    <dbReference type="NCBI Taxonomy" id="1033008"/>
    <lineage>
        <taxon>Eukaryota</taxon>
        <taxon>Fungi</taxon>
        <taxon>Dikarya</taxon>
        <taxon>Basidiomycota</taxon>
        <taxon>Agaricomycotina</taxon>
        <taxon>Agaricomycetes</taxon>
        <taxon>Agaricomycetidae</taxon>
        <taxon>Agaricales</taxon>
        <taxon>Marasmiineae</taxon>
        <taxon>Mycenaceae</taxon>
        <taxon>Mycena</taxon>
    </lineage>
</organism>
<keyword evidence="3" id="KW-1185">Reference proteome</keyword>
<gene>
    <name evidence="2" type="ORF">DFH08DRAFT_997265</name>
</gene>
<proteinExistence type="predicted"/>
<feature type="region of interest" description="Disordered" evidence="1">
    <location>
        <begin position="1"/>
        <end position="25"/>
    </location>
</feature>
<dbReference type="Proteomes" id="UP001218218">
    <property type="component" value="Unassembled WGS sequence"/>
</dbReference>
<evidence type="ECO:0000313" key="2">
    <source>
        <dbReference type="EMBL" id="KAJ7349872.1"/>
    </source>
</evidence>
<dbReference type="AlphaFoldDB" id="A0AAD7ET06"/>
<evidence type="ECO:0000313" key="3">
    <source>
        <dbReference type="Proteomes" id="UP001218218"/>
    </source>
</evidence>
<protein>
    <submittedName>
        <fullName evidence="2">Uncharacterized protein</fullName>
    </submittedName>
</protein>
<dbReference type="EMBL" id="JARIHO010000015">
    <property type="protein sequence ID" value="KAJ7349872.1"/>
    <property type="molecule type" value="Genomic_DNA"/>
</dbReference>
<comment type="caution">
    <text evidence="2">The sequence shown here is derived from an EMBL/GenBank/DDBJ whole genome shotgun (WGS) entry which is preliminary data.</text>
</comment>
<reference evidence="2" key="1">
    <citation type="submission" date="2023-03" db="EMBL/GenBank/DDBJ databases">
        <title>Massive genome expansion in bonnet fungi (Mycena s.s.) driven by repeated elements and novel gene families across ecological guilds.</title>
        <authorList>
            <consortium name="Lawrence Berkeley National Laboratory"/>
            <person name="Harder C.B."/>
            <person name="Miyauchi S."/>
            <person name="Viragh M."/>
            <person name="Kuo A."/>
            <person name="Thoen E."/>
            <person name="Andreopoulos B."/>
            <person name="Lu D."/>
            <person name="Skrede I."/>
            <person name="Drula E."/>
            <person name="Henrissat B."/>
            <person name="Morin E."/>
            <person name="Kohler A."/>
            <person name="Barry K."/>
            <person name="LaButti K."/>
            <person name="Morin E."/>
            <person name="Salamov A."/>
            <person name="Lipzen A."/>
            <person name="Mereny Z."/>
            <person name="Hegedus B."/>
            <person name="Baldrian P."/>
            <person name="Stursova M."/>
            <person name="Weitz H."/>
            <person name="Taylor A."/>
            <person name="Grigoriev I.V."/>
            <person name="Nagy L.G."/>
            <person name="Martin F."/>
            <person name="Kauserud H."/>
        </authorList>
    </citation>
    <scope>NUCLEOTIDE SEQUENCE</scope>
    <source>
        <strain evidence="2">CBHHK002</strain>
    </source>
</reference>